<comment type="caution">
    <text evidence="2">The sequence shown here is derived from an EMBL/GenBank/DDBJ whole genome shotgun (WGS) entry which is preliminary data.</text>
</comment>
<reference evidence="2 3" key="1">
    <citation type="submission" date="2019-08" db="EMBL/GenBank/DDBJ databases">
        <authorList>
            <person name="Wang G."/>
            <person name="Xu Z."/>
        </authorList>
    </citation>
    <scope>NUCLEOTIDE SEQUENCE [LARGE SCALE GENOMIC DNA]</scope>
    <source>
        <strain evidence="2 3">ZX</strain>
    </source>
</reference>
<dbReference type="Proteomes" id="UP000322077">
    <property type="component" value="Unassembled WGS sequence"/>
</dbReference>
<evidence type="ECO:0000256" key="1">
    <source>
        <dbReference type="SAM" id="SignalP"/>
    </source>
</evidence>
<gene>
    <name evidence="2" type="ORF">FYJ91_15145</name>
</gene>
<feature type="signal peptide" evidence="1">
    <location>
        <begin position="1"/>
        <end position="27"/>
    </location>
</feature>
<feature type="chain" id="PRO_5022892538" evidence="1">
    <location>
        <begin position="28"/>
        <end position="178"/>
    </location>
</feature>
<dbReference type="EMBL" id="VTOU01000003">
    <property type="protein sequence ID" value="TZG26275.1"/>
    <property type="molecule type" value="Genomic_DNA"/>
</dbReference>
<protein>
    <submittedName>
        <fullName evidence="2">Uncharacterized protein</fullName>
    </submittedName>
</protein>
<proteinExistence type="predicted"/>
<accession>A0A5D9C869</accession>
<sequence length="178" mass="19495">MEIALPNRAKILLPAVIVALLAPAVAAAPEARRPEMFDKLVACRAITEPTQRLACYDAQVSALDAAEKNDDLVIMDRKQVQETRRSLFGFTLPKFSLGGKKLDEKDDTNEIESTVQSVRRAGNGWSFVLANDAGTWETSDGMATAPKIGDKIRIKKATMGSFLGSVGFNRGVRFRRVQ</sequence>
<dbReference type="InterPro" id="IPR016987">
    <property type="entry name" value="UCP023238"/>
</dbReference>
<organism evidence="2 3">
    <name type="scientific">Sphingomonas montanisoli</name>
    <dbReference type="NCBI Taxonomy" id="2606412"/>
    <lineage>
        <taxon>Bacteria</taxon>
        <taxon>Pseudomonadati</taxon>
        <taxon>Pseudomonadota</taxon>
        <taxon>Alphaproteobacteria</taxon>
        <taxon>Sphingomonadales</taxon>
        <taxon>Sphingomonadaceae</taxon>
        <taxon>Sphingomonas</taxon>
    </lineage>
</organism>
<evidence type="ECO:0000313" key="2">
    <source>
        <dbReference type="EMBL" id="TZG26275.1"/>
    </source>
</evidence>
<name>A0A5D9C869_9SPHN</name>
<dbReference type="AlphaFoldDB" id="A0A5D9C869"/>
<dbReference type="PIRSF" id="PIRSF032038">
    <property type="entry name" value="UCP023238"/>
    <property type="match status" value="1"/>
</dbReference>
<keyword evidence="3" id="KW-1185">Reference proteome</keyword>
<evidence type="ECO:0000313" key="3">
    <source>
        <dbReference type="Proteomes" id="UP000322077"/>
    </source>
</evidence>
<keyword evidence="1" id="KW-0732">Signal</keyword>